<feature type="domain" description="Radical SAM core" evidence="7">
    <location>
        <begin position="216"/>
        <end position="449"/>
    </location>
</feature>
<evidence type="ECO:0000256" key="2">
    <source>
        <dbReference type="ARBA" id="ARBA00022691"/>
    </source>
</evidence>
<keyword evidence="2" id="KW-0949">S-adenosyl-L-methionine</keyword>
<dbReference type="InterPro" id="IPR051198">
    <property type="entry name" value="BchE-like"/>
</dbReference>
<dbReference type="GO" id="GO:0003824">
    <property type="term" value="F:catalytic activity"/>
    <property type="evidence" value="ECO:0007669"/>
    <property type="project" value="InterPro"/>
</dbReference>
<organism evidence="8 9">
    <name type="scientific">Aerophobetes bacterium</name>
    <dbReference type="NCBI Taxonomy" id="2030807"/>
    <lineage>
        <taxon>Bacteria</taxon>
        <taxon>Candidatus Aerophobota</taxon>
    </lineage>
</organism>
<dbReference type="InterPro" id="IPR058240">
    <property type="entry name" value="rSAM_sf"/>
</dbReference>
<dbReference type="InterPro" id="IPR034466">
    <property type="entry name" value="Methyltransferase_Class_B"/>
</dbReference>
<sequence length="486" mass="55098">MIQFVKKNLLLLTPEMTSTIMKKVVRGEKMSAKKILLINPNQLKPVVCPIALDYLTLSLKEKGYAVDVLDLAFSSNFKTLVDDYFEKNSCQAIGVTIRNVDDSFWISQDFFLPRIKEITDYIKSTTNAPIILGGNGFSVMPERILKFFELDLGIYGEGEDSFPSFLEVIRDERRYSSIPGLVYKTQGGFRRNPTKNVDLSRTVRLTRDAIDNERYFQEGGMGAIETKRGCSKTCIYCLDPLCKGRKVRLRLPRNVVDEIEIMFGKGINYFHFCDSEFNLPYHHAKAICEEIIKRGLAGRIFWYTYASPTPFTPELASLMKTSGCEGVDFGVDSGSDEMLKRLDRDFTSHDLVRTAKICHQHGLTFMYDLLLGGPGETNHTLKETVDLMKKIKPSRVGVATGIRIYPGTRLSEMVLREGSLENNKNLYGKIKENADFFEPIFYVSSLVGEKILPFVATLVGGDERFFLPTTQEVDDNYNYNDNSILA</sequence>
<evidence type="ECO:0000259" key="7">
    <source>
        <dbReference type="PROSITE" id="PS51918"/>
    </source>
</evidence>
<evidence type="ECO:0000313" key="8">
    <source>
        <dbReference type="EMBL" id="TET92806.1"/>
    </source>
</evidence>
<dbReference type="SUPFAM" id="SSF102114">
    <property type="entry name" value="Radical SAM enzymes"/>
    <property type="match status" value="1"/>
</dbReference>
<feature type="domain" description="B12-binding" evidence="6">
    <location>
        <begin position="32"/>
        <end position="176"/>
    </location>
</feature>
<evidence type="ECO:0000313" key="9">
    <source>
        <dbReference type="Proteomes" id="UP000316925"/>
    </source>
</evidence>
<evidence type="ECO:0000256" key="4">
    <source>
        <dbReference type="ARBA" id="ARBA00023004"/>
    </source>
</evidence>
<dbReference type="Gene3D" id="3.80.30.20">
    <property type="entry name" value="tm_1862 like domain"/>
    <property type="match status" value="1"/>
</dbReference>
<dbReference type="SMART" id="SM00729">
    <property type="entry name" value="Elp3"/>
    <property type="match status" value="1"/>
</dbReference>
<keyword evidence="5" id="KW-0411">Iron-sulfur</keyword>
<dbReference type="PANTHER" id="PTHR43409">
    <property type="entry name" value="ANAEROBIC MAGNESIUM-PROTOPORPHYRIN IX MONOMETHYL ESTER CYCLASE-RELATED"/>
    <property type="match status" value="1"/>
</dbReference>
<dbReference type="Pfam" id="PF04055">
    <property type="entry name" value="Radical_SAM"/>
    <property type="match status" value="1"/>
</dbReference>
<dbReference type="PROSITE" id="PS51332">
    <property type="entry name" value="B12_BINDING"/>
    <property type="match status" value="1"/>
</dbReference>
<keyword evidence="4" id="KW-0408">Iron</keyword>
<dbReference type="Pfam" id="PF02310">
    <property type="entry name" value="B12-binding"/>
    <property type="match status" value="1"/>
</dbReference>
<dbReference type="PROSITE" id="PS51918">
    <property type="entry name" value="RADICAL_SAM"/>
    <property type="match status" value="1"/>
</dbReference>
<dbReference type="SFLD" id="SFLDG01123">
    <property type="entry name" value="methyltransferase_(Class_B)"/>
    <property type="match status" value="1"/>
</dbReference>
<evidence type="ECO:0000259" key="6">
    <source>
        <dbReference type="PROSITE" id="PS51332"/>
    </source>
</evidence>
<gene>
    <name evidence="8" type="ORF">E3J33_03030</name>
</gene>
<keyword evidence="3" id="KW-0479">Metal-binding</keyword>
<comment type="cofactor">
    <cofactor evidence="1">
        <name>[4Fe-4S] cluster</name>
        <dbReference type="ChEBI" id="CHEBI:49883"/>
    </cofactor>
</comment>
<dbReference type="InterPro" id="IPR023404">
    <property type="entry name" value="rSAM_horseshoe"/>
</dbReference>
<accession>A0A523YMU0</accession>
<proteinExistence type="predicted"/>
<comment type="caution">
    <text evidence="8">The sequence shown here is derived from an EMBL/GenBank/DDBJ whole genome shotgun (WGS) entry which is preliminary data.</text>
</comment>
<evidence type="ECO:0000256" key="3">
    <source>
        <dbReference type="ARBA" id="ARBA00022723"/>
    </source>
</evidence>
<protein>
    <submittedName>
        <fullName evidence="8">Radical SAM protein</fullName>
    </submittedName>
</protein>
<dbReference type="PANTHER" id="PTHR43409:SF16">
    <property type="entry name" value="SLR0320 PROTEIN"/>
    <property type="match status" value="1"/>
</dbReference>
<dbReference type="GO" id="GO:0051539">
    <property type="term" value="F:4 iron, 4 sulfur cluster binding"/>
    <property type="evidence" value="ECO:0007669"/>
    <property type="project" value="UniProtKB-KW"/>
</dbReference>
<dbReference type="SFLD" id="SFLDS00029">
    <property type="entry name" value="Radical_SAM"/>
    <property type="match status" value="1"/>
</dbReference>
<dbReference type="InterPro" id="IPR006158">
    <property type="entry name" value="Cobalamin-bd"/>
</dbReference>
<dbReference type="Gene3D" id="3.40.50.280">
    <property type="entry name" value="Cobalamin-binding domain"/>
    <property type="match status" value="1"/>
</dbReference>
<dbReference type="CDD" id="cd01335">
    <property type="entry name" value="Radical_SAM"/>
    <property type="match status" value="1"/>
</dbReference>
<reference evidence="8 9" key="1">
    <citation type="submission" date="2019-03" db="EMBL/GenBank/DDBJ databases">
        <title>Metabolic potential of uncultured bacteria and archaea associated with petroleum seepage in deep-sea sediments.</title>
        <authorList>
            <person name="Dong X."/>
            <person name="Hubert C."/>
        </authorList>
    </citation>
    <scope>NUCLEOTIDE SEQUENCE [LARGE SCALE GENOMIC DNA]</scope>
    <source>
        <strain evidence="8">E29_bin28</strain>
    </source>
</reference>
<dbReference type="GO" id="GO:0005829">
    <property type="term" value="C:cytosol"/>
    <property type="evidence" value="ECO:0007669"/>
    <property type="project" value="TreeGrafter"/>
</dbReference>
<dbReference type="InterPro" id="IPR007197">
    <property type="entry name" value="rSAM"/>
</dbReference>
<dbReference type="GO" id="GO:0046872">
    <property type="term" value="F:metal ion binding"/>
    <property type="evidence" value="ECO:0007669"/>
    <property type="project" value="UniProtKB-KW"/>
</dbReference>
<dbReference type="AlphaFoldDB" id="A0A523YMU0"/>
<feature type="non-terminal residue" evidence="8">
    <location>
        <position position="486"/>
    </location>
</feature>
<name>A0A523YMU0_UNCAE</name>
<dbReference type="GO" id="GO:0031419">
    <property type="term" value="F:cobalamin binding"/>
    <property type="evidence" value="ECO:0007669"/>
    <property type="project" value="InterPro"/>
</dbReference>
<evidence type="ECO:0000256" key="5">
    <source>
        <dbReference type="ARBA" id="ARBA00023014"/>
    </source>
</evidence>
<dbReference type="Proteomes" id="UP000316925">
    <property type="component" value="Unassembled WGS sequence"/>
</dbReference>
<dbReference type="SFLD" id="SFLDG01082">
    <property type="entry name" value="B12-binding_domain_containing"/>
    <property type="match status" value="1"/>
</dbReference>
<evidence type="ECO:0000256" key="1">
    <source>
        <dbReference type="ARBA" id="ARBA00001966"/>
    </source>
</evidence>
<dbReference type="EMBL" id="SOIJ01000176">
    <property type="protein sequence ID" value="TET92806.1"/>
    <property type="molecule type" value="Genomic_DNA"/>
</dbReference>
<dbReference type="InterPro" id="IPR006638">
    <property type="entry name" value="Elp3/MiaA/NifB-like_rSAM"/>
</dbReference>